<dbReference type="Proteomes" id="UP000245626">
    <property type="component" value="Unassembled WGS sequence"/>
</dbReference>
<dbReference type="EMBL" id="KZ819866">
    <property type="protein sequence ID" value="PWN51156.1"/>
    <property type="molecule type" value="Genomic_DNA"/>
</dbReference>
<organism evidence="1 2">
    <name type="scientific">Violaceomyces palustris</name>
    <dbReference type="NCBI Taxonomy" id="1673888"/>
    <lineage>
        <taxon>Eukaryota</taxon>
        <taxon>Fungi</taxon>
        <taxon>Dikarya</taxon>
        <taxon>Basidiomycota</taxon>
        <taxon>Ustilaginomycotina</taxon>
        <taxon>Ustilaginomycetes</taxon>
        <taxon>Violaceomycetales</taxon>
        <taxon>Violaceomycetaceae</taxon>
        <taxon>Violaceomyces</taxon>
    </lineage>
</organism>
<evidence type="ECO:0000313" key="2">
    <source>
        <dbReference type="Proteomes" id="UP000245626"/>
    </source>
</evidence>
<sequence length="123" mass="14314">MIYIHSPKKKQSINQSINQSHQQRSTFFTSFPNRFFRPTRNTAEAKARFPPYPLRSSKSSWEASWGPDEPRNSRHPSSKGGGDPSTDFVLFLLCRIRFPSLSSFIFSLVLVSLWSRDYRQLRS</sequence>
<accession>A0ACD0NZG2</accession>
<keyword evidence="2" id="KW-1185">Reference proteome</keyword>
<gene>
    <name evidence="1" type="ORF">IE53DRAFT_61935</name>
</gene>
<protein>
    <submittedName>
        <fullName evidence="1">Uncharacterized protein</fullName>
    </submittedName>
</protein>
<evidence type="ECO:0000313" key="1">
    <source>
        <dbReference type="EMBL" id="PWN51156.1"/>
    </source>
</evidence>
<proteinExistence type="predicted"/>
<name>A0ACD0NZG2_9BASI</name>
<reference evidence="1 2" key="1">
    <citation type="journal article" date="2018" name="Mol. Biol. Evol.">
        <title>Broad Genomic Sampling Reveals a Smut Pathogenic Ancestry of the Fungal Clade Ustilaginomycotina.</title>
        <authorList>
            <person name="Kijpornyongpan T."/>
            <person name="Mondo S.J."/>
            <person name="Barry K."/>
            <person name="Sandor L."/>
            <person name="Lee J."/>
            <person name="Lipzen A."/>
            <person name="Pangilinan J."/>
            <person name="LaButti K."/>
            <person name="Hainaut M."/>
            <person name="Henrissat B."/>
            <person name="Grigoriev I.V."/>
            <person name="Spatafora J.W."/>
            <person name="Aime M.C."/>
        </authorList>
    </citation>
    <scope>NUCLEOTIDE SEQUENCE [LARGE SCALE GENOMIC DNA]</scope>
    <source>
        <strain evidence="1 2">SA 807</strain>
    </source>
</reference>